<dbReference type="InterPro" id="IPR013154">
    <property type="entry name" value="ADH-like_N"/>
</dbReference>
<dbReference type="AlphaFoldDB" id="A0A3M2LMG8"/>
<dbReference type="InterPro" id="IPR011032">
    <property type="entry name" value="GroES-like_sf"/>
</dbReference>
<protein>
    <submittedName>
        <fullName evidence="2">NADP-dependent oxidoreductase</fullName>
    </submittedName>
</protein>
<dbReference type="EMBL" id="RFFG01000082">
    <property type="protein sequence ID" value="RMI38637.1"/>
    <property type="molecule type" value="Genomic_DNA"/>
</dbReference>
<evidence type="ECO:0000313" key="3">
    <source>
        <dbReference type="Proteomes" id="UP000282674"/>
    </source>
</evidence>
<dbReference type="OrthoDB" id="3727682at2"/>
<dbReference type="CDD" id="cd05289">
    <property type="entry name" value="MDR_like_2"/>
    <property type="match status" value="1"/>
</dbReference>
<dbReference type="SMART" id="SM00829">
    <property type="entry name" value="PKS_ER"/>
    <property type="match status" value="1"/>
</dbReference>
<dbReference type="InterPro" id="IPR052733">
    <property type="entry name" value="Chloroplast_QOR"/>
</dbReference>
<dbReference type="Gene3D" id="3.40.50.720">
    <property type="entry name" value="NAD(P)-binding Rossmann-like Domain"/>
    <property type="match status" value="1"/>
</dbReference>
<dbReference type="PANTHER" id="PTHR44013:SF1">
    <property type="entry name" value="ZINC-TYPE ALCOHOL DEHYDROGENASE-LIKE PROTEIN C16A3.02C"/>
    <property type="match status" value="1"/>
</dbReference>
<dbReference type="Proteomes" id="UP000282674">
    <property type="component" value="Unassembled WGS sequence"/>
</dbReference>
<sequence length="310" mass="30301">MRAVAFGGFGEAPVLTELAVPEPAAGEVLVRVGASSVNGFDLGSVGGFLKGVYEYEFPVVVGKDFAGTVAAVGEGVSEFAVGDAVFGVVMRPTLGQGGFAEYVAVPAAYGVARIPAGLDEVRAGVLGLAGTAALNVVDAVAPGAGESVLVSGATGGVGAFAVQFAAARGARVIATAEPGAEAAFVTALGAAHVVGRDRLVEGVRDVVPGGVDAAVHLAGDGAVVSGLVADGGRFASTVHFVPEDAGARGVRAAVVMSDPSSETLARLADDVVAGRLRVPIARRYALADAAGAIGDFSGGTLGKFAVSVAG</sequence>
<proteinExistence type="predicted"/>
<dbReference type="RefSeq" id="WP_122198279.1">
    <property type="nucleotide sequence ID" value="NZ_JBHSKC010000031.1"/>
</dbReference>
<dbReference type="InterPro" id="IPR036291">
    <property type="entry name" value="NAD(P)-bd_dom_sf"/>
</dbReference>
<dbReference type="PANTHER" id="PTHR44013">
    <property type="entry name" value="ZINC-TYPE ALCOHOL DEHYDROGENASE-LIKE PROTEIN C16A3.02C"/>
    <property type="match status" value="1"/>
</dbReference>
<feature type="domain" description="Enoyl reductase (ER)" evidence="1">
    <location>
        <begin position="8"/>
        <end position="306"/>
    </location>
</feature>
<evidence type="ECO:0000259" key="1">
    <source>
        <dbReference type="SMART" id="SM00829"/>
    </source>
</evidence>
<dbReference type="Pfam" id="PF13602">
    <property type="entry name" value="ADH_zinc_N_2"/>
    <property type="match status" value="1"/>
</dbReference>
<dbReference type="Gene3D" id="3.90.180.10">
    <property type="entry name" value="Medium-chain alcohol dehydrogenases, catalytic domain"/>
    <property type="match status" value="1"/>
</dbReference>
<reference evidence="2 3" key="1">
    <citation type="submission" date="2018-10" db="EMBL/GenBank/DDBJ databases">
        <title>Isolation from soil.</title>
        <authorList>
            <person name="Hu J."/>
        </authorList>
    </citation>
    <scope>NUCLEOTIDE SEQUENCE [LARGE SCALE GENOMIC DNA]</scope>
    <source>
        <strain evidence="2 3">NEAU-Ht49</strain>
    </source>
</reference>
<name>A0A3M2LMG8_9ACTN</name>
<evidence type="ECO:0000313" key="2">
    <source>
        <dbReference type="EMBL" id="RMI38637.1"/>
    </source>
</evidence>
<accession>A0A3M2LMG8</accession>
<organism evidence="2 3">
    <name type="scientific">Actinomadura harenae</name>
    <dbReference type="NCBI Taxonomy" id="2483351"/>
    <lineage>
        <taxon>Bacteria</taxon>
        <taxon>Bacillati</taxon>
        <taxon>Actinomycetota</taxon>
        <taxon>Actinomycetes</taxon>
        <taxon>Streptosporangiales</taxon>
        <taxon>Thermomonosporaceae</taxon>
        <taxon>Actinomadura</taxon>
    </lineage>
</organism>
<dbReference type="GO" id="GO:0016491">
    <property type="term" value="F:oxidoreductase activity"/>
    <property type="evidence" value="ECO:0007669"/>
    <property type="project" value="InterPro"/>
</dbReference>
<gene>
    <name evidence="2" type="ORF">EBO15_32365</name>
</gene>
<dbReference type="SUPFAM" id="SSF51735">
    <property type="entry name" value="NAD(P)-binding Rossmann-fold domains"/>
    <property type="match status" value="1"/>
</dbReference>
<dbReference type="InterPro" id="IPR020843">
    <property type="entry name" value="ER"/>
</dbReference>
<comment type="caution">
    <text evidence="2">The sequence shown here is derived from an EMBL/GenBank/DDBJ whole genome shotgun (WGS) entry which is preliminary data.</text>
</comment>
<dbReference type="SUPFAM" id="SSF50129">
    <property type="entry name" value="GroES-like"/>
    <property type="match status" value="1"/>
</dbReference>
<dbReference type="Pfam" id="PF08240">
    <property type="entry name" value="ADH_N"/>
    <property type="match status" value="1"/>
</dbReference>
<keyword evidence="3" id="KW-1185">Reference proteome</keyword>